<dbReference type="Gene3D" id="2.10.10.30">
    <property type="match status" value="1"/>
</dbReference>
<dbReference type="InterPro" id="IPR012334">
    <property type="entry name" value="Pectin_lyas_fold"/>
</dbReference>
<protein>
    <recommendedName>
        <fullName evidence="3">Pectate lyase superfamily protein domain-containing protein</fullName>
    </recommendedName>
</protein>
<reference evidence="2" key="1">
    <citation type="journal article" date="2019" name="Int. J. Syst. Evol. Microbiol.">
        <title>The Global Catalogue of Microorganisms (GCM) 10K type strain sequencing project: providing services to taxonomists for standard genome sequencing and annotation.</title>
        <authorList>
            <consortium name="The Broad Institute Genomics Platform"/>
            <consortium name="The Broad Institute Genome Sequencing Center for Infectious Disease"/>
            <person name="Wu L."/>
            <person name="Ma J."/>
        </authorList>
    </citation>
    <scope>NUCLEOTIDE SEQUENCE [LARGE SCALE GENOMIC DNA]</scope>
    <source>
        <strain evidence="2">CCUG 36916</strain>
    </source>
</reference>
<organism evidence="1 2">
    <name type="scientific">Methylorubrum zatmanii</name>
    <dbReference type="NCBI Taxonomy" id="29429"/>
    <lineage>
        <taxon>Bacteria</taxon>
        <taxon>Pseudomonadati</taxon>
        <taxon>Pseudomonadota</taxon>
        <taxon>Alphaproteobacteria</taxon>
        <taxon>Hyphomicrobiales</taxon>
        <taxon>Methylobacteriaceae</taxon>
        <taxon>Methylorubrum</taxon>
    </lineage>
</organism>
<name>A0ABW1WL71_9HYPH</name>
<dbReference type="EMBL" id="JBHSTT010000010">
    <property type="protein sequence ID" value="MFC6388376.1"/>
    <property type="molecule type" value="Genomic_DNA"/>
</dbReference>
<sequence length="976" mass="102606">MARQPRQLAGIGASDLPNQASVDAYKGPPREIVVGTETLHIQDGETPGGIPLARRSDVALKLDKTLPLAGDLLSRPAEGKIRERKSLLDFIDPALHASIADGTIASTVDLSDALAKAAAYVRAGLGRLVIPSGVYPYSVSPQWAVSMGRIDIEGEVRFRYTGTGRAFILNQGTASTTVHTYNMHVGKPSAPLIIEAGAGADHAVFAKAINHSELHFVVRGCGPNSAALYTEGGVCSNYGLVASVNESGWYQGAKPGFGWIAAGLTGEGAAGQCSYVILKDPKIEGVAKGAVLRFALGSGIVGGTIEGCSDYAIDILAGCDECIIERHDLEANGGFDIRDNGRGTRIVNCDSTAKNLSHQTTSGILIGGASVSAQIKGGRHNTVIVLAGAKGLRAMMFDIGRDGDGNMSIQGGATVYRRGVFNRQTQAFLPDLDGDASSVSASATGLSTPRILADWLKYPISLERFGCKGDFNGTTGTDNQTRLQQAIASGEQLVLPPGARYLTGAPLAVTNQAFQMTGGYRSSALVFAPGVSGGVIKQDKQENATHIENVAFLTLGQEAGTGLSVTYAAADSGSFRNDVRCNLKNITVRGVNYLQHGWDVGIETIDVHNLQMENPNVVGRRDFDADNGGRLSFGTMDLGIRNFGSSLLSIPSDGLIFNPRVANAKLGMISEGQVEGFRVLDPIIIAVWQAIEINNASERPWGRIAGGHLSPIDLGIRVINCPDMDISDILFIKGSPAGVLSDGTPGTLAIRAEKCNGIRVKRLKLQNYSTGKSAGGAWNGIELKDCQVARIAEIEHFKPTTGLKLLGTTDRCKSKEYECLSDYEGETARAEYVDLSSGTQNVRVEGNLPAGRASNAGAISVSGTVNNSVSIFVPGAEVGQRYRIDAHVQLQVGGTAGQANLFLQNDGGGAGGGFDDNASYIAERRDVAANTTQEIHLTGVYRVTARGSIVMKLGLQTLSTTGTISAGRAQMSATLL</sequence>
<proteinExistence type="predicted"/>
<evidence type="ECO:0000313" key="1">
    <source>
        <dbReference type="EMBL" id="MFC6388376.1"/>
    </source>
</evidence>
<comment type="caution">
    <text evidence="1">The sequence shown here is derived from an EMBL/GenBank/DDBJ whole genome shotgun (WGS) entry which is preliminary data.</text>
</comment>
<keyword evidence="2" id="KW-1185">Reference proteome</keyword>
<dbReference type="RefSeq" id="WP_192282906.1">
    <property type="nucleotide sequence ID" value="NZ_JBHSTT010000010.1"/>
</dbReference>
<dbReference type="InterPro" id="IPR011050">
    <property type="entry name" value="Pectin_lyase_fold/virulence"/>
</dbReference>
<evidence type="ECO:0008006" key="3">
    <source>
        <dbReference type="Google" id="ProtNLM"/>
    </source>
</evidence>
<dbReference type="SUPFAM" id="SSF51126">
    <property type="entry name" value="Pectin lyase-like"/>
    <property type="match status" value="2"/>
</dbReference>
<gene>
    <name evidence="1" type="ORF">ACFQDP_03250</name>
</gene>
<evidence type="ECO:0000313" key="2">
    <source>
        <dbReference type="Proteomes" id="UP001596237"/>
    </source>
</evidence>
<dbReference type="Gene3D" id="2.160.20.10">
    <property type="entry name" value="Single-stranded right-handed beta-helix, Pectin lyase-like"/>
    <property type="match status" value="2"/>
</dbReference>
<accession>A0ABW1WL71</accession>
<dbReference type="Proteomes" id="UP001596237">
    <property type="component" value="Unassembled WGS sequence"/>
</dbReference>